<dbReference type="Gene3D" id="2.40.50.140">
    <property type="entry name" value="Nucleic acid-binding proteins"/>
    <property type="match status" value="1"/>
</dbReference>
<gene>
    <name evidence="2" type="primary">LOC104757877</name>
</gene>
<reference evidence="2" key="2">
    <citation type="submission" date="2025-08" db="UniProtKB">
        <authorList>
            <consortium name="RefSeq"/>
        </authorList>
    </citation>
    <scope>IDENTIFICATION</scope>
    <source>
        <tissue evidence="2">Leaf</tissue>
    </source>
</reference>
<proteinExistence type="predicted"/>
<dbReference type="InterPro" id="IPR012340">
    <property type="entry name" value="NA-bd_OB-fold"/>
</dbReference>
<organism evidence="1 2">
    <name type="scientific">Camelina sativa</name>
    <name type="common">False flax</name>
    <name type="synonym">Myagrum sativum</name>
    <dbReference type="NCBI Taxonomy" id="90675"/>
    <lineage>
        <taxon>Eukaryota</taxon>
        <taxon>Viridiplantae</taxon>
        <taxon>Streptophyta</taxon>
        <taxon>Embryophyta</taxon>
        <taxon>Tracheophyta</taxon>
        <taxon>Spermatophyta</taxon>
        <taxon>Magnoliopsida</taxon>
        <taxon>eudicotyledons</taxon>
        <taxon>Gunneridae</taxon>
        <taxon>Pentapetalae</taxon>
        <taxon>rosids</taxon>
        <taxon>malvids</taxon>
        <taxon>Brassicales</taxon>
        <taxon>Brassicaceae</taxon>
        <taxon>Camelineae</taxon>
        <taxon>Camelina</taxon>
    </lineage>
</organism>
<dbReference type="RefSeq" id="XP_010478962.1">
    <property type="nucleotide sequence ID" value="XM_010480660.2"/>
</dbReference>
<accession>A0ABM0X0U2</accession>
<protein>
    <submittedName>
        <fullName evidence="2">Uncharacterized protein LOC104757877</fullName>
    </submittedName>
</protein>
<keyword evidence="1" id="KW-1185">Reference proteome</keyword>
<reference evidence="1" key="1">
    <citation type="journal article" date="2014" name="Nat. Commun.">
        <title>The emerging biofuel crop Camelina sativa retains a highly undifferentiated hexaploid genome structure.</title>
        <authorList>
            <person name="Kagale S."/>
            <person name="Koh C."/>
            <person name="Nixon J."/>
            <person name="Bollina V."/>
            <person name="Clarke W.E."/>
            <person name="Tuteja R."/>
            <person name="Spillane C."/>
            <person name="Robinson S.J."/>
            <person name="Links M.G."/>
            <person name="Clarke C."/>
            <person name="Higgins E.E."/>
            <person name="Huebert T."/>
            <person name="Sharpe A.G."/>
            <person name="Parkin I.A."/>
        </authorList>
    </citation>
    <scope>NUCLEOTIDE SEQUENCE [LARGE SCALE GENOMIC DNA]</scope>
    <source>
        <strain evidence="1">cv. DH55</strain>
    </source>
</reference>
<dbReference type="Proteomes" id="UP000694864">
    <property type="component" value="Chromosome 17"/>
</dbReference>
<evidence type="ECO:0000313" key="1">
    <source>
        <dbReference type="Proteomes" id="UP000694864"/>
    </source>
</evidence>
<evidence type="ECO:0000313" key="2">
    <source>
        <dbReference type="RefSeq" id="XP_010478962.1"/>
    </source>
</evidence>
<sequence length="140" mass="15708">MGQVCSSKAYRNGMTQTLERMLVLLSLESGEKVRLSAFDDHATSLEKLFSEKDAGPWILLATKINPKLFGAELYLNVTSGTKFFKDGDVTTTAQFSQRLKAKQKEDTNSIAPFHGPRLNMYPLMLLTSLLLLVMHRLKVN</sequence>
<name>A0ABM0X0U2_CAMSA</name>
<dbReference type="GeneID" id="104757877"/>